<dbReference type="NCBIfam" id="NF047838">
    <property type="entry name" value="SCO4402_fam"/>
    <property type="match status" value="1"/>
</dbReference>
<sequence>MEELESAVNVRYPEMRTQVFSAVSALADREYQQRVWIDQIYPHENYYDDLDLNIHILYDDALVLPDPTATLGQVLANRTEVDTLRLLAERLDPIIDELGDSPDSGYLSHPGWPSVVDAAKSAREVMRSTGDL</sequence>
<evidence type="ECO:0000313" key="1">
    <source>
        <dbReference type="EMBL" id="MEV0366272.1"/>
    </source>
</evidence>
<proteinExistence type="predicted"/>
<keyword evidence="2" id="KW-1185">Reference proteome</keyword>
<organism evidence="1 2">
    <name type="scientific">Nocardia fusca</name>
    <dbReference type="NCBI Taxonomy" id="941183"/>
    <lineage>
        <taxon>Bacteria</taxon>
        <taxon>Bacillati</taxon>
        <taxon>Actinomycetota</taxon>
        <taxon>Actinomycetes</taxon>
        <taxon>Mycobacteriales</taxon>
        <taxon>Nocardiaceae</taxon>
        <taxon>Nocardia</taxon>
    </lineage>
</organism>
<dbReference type="Pfam" id="PF25656">
    <property type="entry name" value="DUF7945"/>
    <property type="match status" value="1"/>
</dbReference>
<dbReference type="RefSeq" id="WP_357983940.1">
    <property type="nucleotide sequence ID" value="NZ_JBFAIH010000018.1"/>
</dbReference>
<dbReference type="Proteomes" id="UP001551658">
    <property type="component" value="Unassembled WGS sequence"/>
</dbReference>
<dbReference type="EMBL" id="JBFAIH010000018">
    <property type="protein sequence ID" value="MEV0366272.1"/>
    <property type="molecule type" value="Genomic_DNA"/>
</dbReference>
<accession>A0ABV3FF24</accession>
<reference evidence="1 2" key="1">
    <citation type="submission" date="2024-06" db="EMBL/GenBank/DDBJ databases">
        <title>The Natural Products Discovery Center: Release of the First 8490 Sequenced Strains for Exploring Actinobacteria Biosynthetic Diversity.</title>
        <authorList>
            <person name="Kalkreuter E."/>
            <person name="Kautsar S.A."/>
            <person name="Yang D."/>
            <person name="Bader C.D."/>
            <person name="Teijaro C.N."/>
            <person name="Fluegel L."/>
            <person name="Davis C.M."/>
            <person name="Simpson J.R."/>
            <person name="Lauterbach L."/>
            <person name="Steele A.D."/>
            <person name="Gui C."/>
            <person name="Meng S."/>
            <person name="Li G."/>
            <person name="Viehrig K."/>
            <person name="Ye F."/>
            <person name="Su P."/>
            <person name="Kiefer A.F."/>
            <person name="Nichols A."/>
            <person name="Cepeda A.J."/>
            <person name="Yan W."/>
            <person name="Fan B."/>
            <person name="Jiang Y."/>
            <person name="Adhikari A."/>
            <person name="Zheng C.-J."/>
            <person name="Schuster L."/>
            <person name="Cowan T.M."/>
            <person name="Smanski M.J."/>
            <person name="Chevrette M.G."/>
            <person name="De Carvalho L.P.S."/>
            <person name="Shen B."/>
        </authorList>
    </citation>
    <scope>NUCLEOTIDE SEQUENCE [LARGE SCALE GENOMIC DNA]</scope>
    <source>
        <strain evidence="1 2">NPDC050671</strain>
    </source>
</reference>
<name>A0ABV3FF24_9NOCA</name>
<evidence type="ECO:0008006" key="3">
    <source>
        <dbReference type="Google" id="ProtNLM"/>
    </source>
</evidence>
<protein>
    <recommendedName>
        <fullName evidence="3">CdiI immunity protein domain-containing protein</fullName>
    </recommendedName>
</protein>
<evidence type="ECO:0000313" key="2">
    <source>
        <dbReference type="Proteomes" id="UP001551658"/>
    </source>
</evidence>
<dbReference type="InterPro" id="IPR057705">
    <property type="entry name" value="DUF7945"/>
</dbReference>
<comment type="caution">
    <text evidence="1">The sequence shown here is derived from an EMBL/GenBank/DDBJ whole genome shotgun (WGS) entry which is preliminary data.</text>
</comment>
<gene>
    <name evidence="1" type="ORF">AB0H72_26575</name>
</gene>